<evidence type="ECO:0000256" key="1">
    <source>
        <dbReference type="ARBA" id="ARBA00023015"/>
    </source>
</evidence>
<evidence type="ECO:0000256" key="5">
    <source>
        <dbReference type="SAM" id="MobiDB-lite"/>
    </source>
</evidence>
<evidence type="ECO:0000313" key="9">
    <source>
        <dbReference type="EMBL" id="PNH09515.1"/>
    </source>
</evidence>
<dbReference type="InterPro" id="IPR009057">
    <property type="entry name" value="Homeodomain-like_sf"/>
</dbReference>
<evidence type="ECO:0000256" key="4">
    <source>
        <dbReference type="ARBA" id="ARBA00023242"/>
    </source>
</evidence>
<feature type="region of interest" description="Disordered" evidence="5">
    <location>
        <begin position="1"/>
        <end position="75"/>
    </location>
</feature>
<feature type="compositionally biased region" description="Low complexity" evidence="5">
    <location>
        <begin position="8"/>
        <end position="46"/>
    </location>
</feature>
<feature type="compositionally biased region" description="Basic and acidic residues" evidence="5">
    <location>
        <begin position="376"/>
        <end position="388"/>
    </location>
</feature>
<feature type="region of interest" description="Disordered" evidence="5">
    <location>
        <begin position="363"/>
        <end position="409"/>
    </location>
</feature>
<dbReference type="PROSITE" id="PS51294">
    <property type="entry name" value="HTH_MYB"/>
    <property type="match status" value="1"/>
</dbReference>
<dbReference type="InterPro" id="IPR001005">
    <property type="entry name" value="SANT/Myb"/>
</dbReference>
<evidence type="ECO:0000313" key="10">
    <source>
        <dbReference type="Proteomes" id="UP000236333"/>
    </source>
</evidence>
<organism evidence="9 10">
    <name type="scientific">Tetrabaena socialis</name>
    <dbReference type="NCBI Taxonomy" id="47790"/>
    <lineage>
        <taxon>Eukaryota</taxon>
        <taxon>Viridiplantae</taxon>
        <taxon>Chlorophyta</taxon>
        <taxon>core chlorophytes</taxon>
        <taxon>Chlorophyceae</taxon>
        <taxon>CS clade</taxon>
        <taxon>Chlamydomonadales</taxon>
        <taxon>Tetrabaenaceae</taxon>
        <taxon>Tetrabaena</taxon>
    </lineage>
</organism>
<gene>
    <name evidence="9" type="ORF">TSOC_003840</name>
</gene>
<dbReference type="EMBL" id="PGGS01000087">
    <property type="protein sequence ID" value="PNH09515.1"/>
    <property type="molecule type" value="Genomic_DNA"/>
</dbReference>
<keyword evidence="3" id="KW-0804">Transcription</keyword>
<accession>A0A2J8AAH7</accession>
<proteinExistence type="predicted"/>
<feature type="compositionally biased region" description="Basic residues" evidence="5">
    <location>
        <begin position="219"/>
        <end position="232"/>
    </location>
</feature>
<dbReference type="CDD" id="cd00167">
    <property type="entry name" value="SANT"/>
    <property type="match status" value="1"/>
</dbReference>
<dbReference type="Proteomes" id="UP000236333">
    <property type="component" value="Unassembled WGS sequence"/>
</dbReference>
<feature type="domain" description="SANT" evidence="7">
    <location>
        <begin position="70"/>
        <end position="104"/>
    </location>
</feature>
<keyword evidence="10" id="KW-1185">Reference proteome</keyword>
<feature type="region of interest" description="Disordered" evidence="5">
    <location>
        <begin position="188"/>
        <end position="247"/>
    </location>
</feature>
<evidence type="ECO:0000256" key="2">
    <source>
        <dbReference type="ARBA" id="ARBA00023125"/>
    </source>
</evidence>
<dbReference type="InterPro" id="IPR017884">
    <property type="entry name" value="SANT_dom"/>
</dbReference>
<name>A0A2J8AAH7_9CHLO</name>
<dbReference type="Pfam" id="PF00249">
    <property type="entry name" value="Myb_DNA-binding"/>
    <property type="match status" value="1"/>
</dbReference>
<dbReference type="SUPFAM" id="SSF46689">
    <property type="entry name" value="Homeodomain-like"/>
    <property type="match status" value="1"/>
</dbReference>
<dbReference type="AlphaFoldDB" id="A0A2J8AAH7"/>
<evidence type="ECO:0000259" key="7">
    <source>
        <dbReference type="PROSITE" id="PS51293"/>
    </source>
</evidence>
<dbReference type="PANTHER" id="PTHR12802:SF155">
    <property type="entry name" value="DEUBIQUITINASE MYSM1"/>
    <property type="match status" value="1"/>
</dbReference>
<dbReference type="SMART" id="SM00717">
    <property type="entry name" value="SANT"/>
    <property type="match status" value="1"/>
</dbReference>
<dbReference type="PROSITE" id="PS50090">
    <property type="entry name" value="MYB_LIKE"/>
    <property type="match status" value="1"/>
</dbReference>
<dbReference type="OrthoDB" id="118550at2759"/>
<protein>
    <submittedName>
        <fullName evidence="9">Myb-like protein G</fullName>
    </submittedName>
</protein>
<keyword evidence="4" id="KW-0539">Nucleus</keyword>
<feature type="domain" description="Myb-like" evidence="6">
    <location>
        <begin position="67"/>
        <end position="117"/>
    </location>
</feature>
<dbReference type="InterPro" id="IPR017930">
    <property type="entry name" value="Myb_dom"/>
</dbReference>
<sequence>MEVQQGDPAAPAARRPSSDGGAAASDAAAPSAGASADPSADPSGASGDDDERDRTNSGRRRRKDVGKQRQAGRAWTPEEEALFLKALELHGRDWKRGAELIGSRDHRAVASHAQKYLVKMCLTGQPLPAEVARSGRGYTLGGALLDPYSSAARSYGFRPELLARLPPAELQQALSGLDLDKLPAMYGGRLPDDQAPVLPERNRNASGGGAGGAEERSRKPPRAPAAKKRRKGAASSGAEDDGPDPAAAAAAAGTTAVAATAAAIAGAVAAAAAAAGGGTGSCTPVHLAAAAASAAAAQATLTAATGGHLGLSAAPTPPTSGGGAAGAAPLHDAAPAAPTAARLAAALAALAPPAAAAAAAAAAPSAQTEYSRNRPRRELAGQRAHVGDTSESLQLVKPHEFQGPPGSGAPMAQPFSVRVAAGAMLAMDFHAHLSSYEVG</sequence>
<keyword evidence="1" id="KW-0805">Transcription regulation</keyword>
<reference evidence="9 10" key="1">
    <citation type="journal article" date="2017" name="Mol. Biol. Evol.">
        <title>The 4-celled Tetrabaena socialis nuclear genome reveals the essential components for genetic control of cell number at the origin of multicellularity in the volvocine lineage.</title>
        <authorList>
            <person name="Featherston J."/>
            <person name="Arakaki Y."/>
            <person name="Hanschen E.R."/>
            <person name="Ferris P.J."/>
            <person name="Michod R.E."/>
            <person name="Olson B.J.S.C."/>
            <person name="Nozaki H."/>
            <person name="Durand P.M."/>
        </authorList>
    </citation>
    <scope>NUCLEOTIDE SEQUENCE [LARGE SCALE GENOMIC DNA]</scope>
    <source>
        <strain evidence="9 10">NIES-571</strain>
    </source>
</reference>
<dbReference type="PANTHER" id="PTHR12802">
    <property type="entry name" value="SWI/SNF COMPLEX-RELATED"/>
    <property type="match status" value="1"/>
</dbReference>
<keyword evidence="2" id="KW-0238">DNA-binding</keyword>
<dbReference type="NCBIfam" id="TIGR01557">
    <property type="entry name" value="myb_SHAQKYF"/>
    <property type="match status" value="1"/>
</dbReference>
<dbReference type="PROSITE" id="PS51293">
    <property type="entry name" value="SANT"/>
    <property type="match status" value="1"/>
</dbReference>
<dbReference type="Gene3D" id="1.10.10.60">
    <property type="entry name" value="Homeodomain-like"/>
    <property type="match status" value="1"/>
</dbReference>
<comment type="caution">
    <text evidence="9">The sequence shown here is derived from an EMBL/GenBank/DDBJ whole genome shotgun (WGS) entry which is preliminary data.</text>
</comment>
<evidence type="ECO:0000256" key="3">
    <source>
        <dbReference type="ARBA" id="ARBA00023163"/>
    </source>
</evidence>
<feature type="domain" description="HTH myb-type" evidence="8">
    <location>
        <begin position="67"/>
        <end position="121"/>
    </location>
</feature>
<dbReference type="InterPro" id="IPR006447">
    <property type="entry name" value="Myb_dom_plants"/>
</dbReference>
<dbReference type="GO" id="GO:0003677">
    <property type="term" value="F:DNA binding"/>
    <property type="evidence" value="ECO:0007669"/>
    <property type="project" value="UniProtKB-KW"/>
</dbReference>
<evidence type="ECO:0000259" key="6">
    <source>
        <dbReference type="PROSITE" id="PS50090"/>
    </source>
</evidence>
<evidence type="ECO:0000259" key="8">
    <source>
        <dbReference type="PROSITE" id="PS51294"/>
    </source>
</evidence>